<dbReference type="GO" id="GO:0061693">
    <property type="term" value="F:alpha-D-ribose 1-methylphosphonate 5-triphosphate synthase activity"/>
    <property type="evidence" value="ECO:0007669"/>
    <property type="project" value="UniProtKB-EC"/>
</dbReference>
<dbReference type="EC" id="2.7.8.37" evidence="1"/>
<accession>A0ABU1WQN2</accession>
<keyword evidence="1" id="KW-0808">Transferase</keyword>
<evidence type="ECO:0000313" key="2">
    <source>
        <dbReference type="Proteomes" id="UP001265700"/>
    </source>
</evidence>
<dbReference type="EMBL" id="JAVDWU010000008">
    <property type="protein sequence ID" value="MDR7151609.1"/>
    <property type="molecule type" value="Genomic_DNA"/>
</dbReference>
<dbReference type="PIRSF" id="PIRSF020680">
    <property type="entry name" value="PhnH"/>
    <property type="match status" value="1"/>
</dbReference>
<reference evidence="1 2" key="1">
    <citation type="submission" date="2023-07" db="EMBL/GenBank/DDBJ databases">
        <title>Sorghum-associated microbial communities from plants grown in Nebraska, USA.</title>
        <authorList>
            <person name="Schachtman D."/>
        </authorList>
    </citation>
    <scope>NUCLEOTIDE SEQUENCE [LARGE SCALE GENOMIC DNA]</scope>
    <source>
        <strain evidence="1 2">4249</strain>
    </source>
</reference>
<keyword evidence="2" id="KW-1185">Reference proteome</keyword>
<dbReference type="SUPFAM" id="SSF159709">
    <property type="entry name" value="PhnH-like"/>
    <property type="match status" value="1"/>
</dbReference>
<dbReference type="RefSeq" id="WP_310319310.1">
    <property type="nucleotide sequence ID" value="NZ_JAVDWU010000008.1"/>
</dbReference>
<evidence type="ECO:0000313" key="1">
    <source>
        <dbReference type="EMBL" id="MDR7151609.1"/>
    </source>
</evidence>
<name>A0ABU1WQN2_9BURK</name>
<dbReference type="InterPro" id="IPR038058">
    <property type="entry name" value="PhnH-like_sp"/>
</dbReference>
<dbReference type="Gene3D" id="3.40.50.11310">
    <property type="entry name" value="Bacterial phosphonate metabolism protein PhnH"/>
    <property type="match status" value="1"/>
</dbReference>
<dbReference type="NCBIfam" id="TIGR03292">
    <property type="entry name" value="PhnH_redo"/>
    <property type="match status" value="1"/>
</dbReference>
<comment type="caution">
    <text evidence="1">The sequence shown here is derived from an EMBL/GenBank/DDBJ whole genome shotgun (WGS) entry which is preliminary data.</text>
</comment>
<dbReference type="Proteomes" id="UP001265700">
    <property type="component" value="Unassembled WGS sequence"/>
</dbReference>
<dbReference type="Pfam" id="PF05845">
    <property type="entry name" value="PhnH"/>
    <property type="match status" value="1"/>
</dbReference>
<protein>
    <submittedName>
        <fullName evidence="1">Alpha-D-ribose 1-methylphosphonate 5-triphosphate synthase subunit PhnH</fullName>
        <ecNumber evidence="1">2.7.8.37</ecNumber>
    </submittedName>
</protein>
<organism evidence="1 2">
    <name type="scientific">Hydrogenophaga palleronii</name>
    <dbReference type="NCBI Taxonomy" id="65655"/>
    <lineage>
        <taxon>Bacteria</taxon>
        <taxon>Pseudomonadati</taxon>
        <taxon>Pseudomonadota</taxon>
        <taxon>Betaproteobacteria</taxon>
        <taxon>Burkholderiales</taxon>
        <taxon>Comamonadaceae</taxon>
        <taxon>Hydrogenophaga</taxon>
    </lineage>
</organism>
<gene>
    <name evidence="1" type="ORF">J2W49_003585</name>
</gene>
<dbReference type="InterPro" id="IPR008772">
    <property type="entry name" value="Phosphonate_metab_PhnH"/>
</dbReference>
<sequence length="210" mass="21834">MNAQSLQEMQAGFAVEALGSQAAFRVALQALSHPGRVWPMPIDAECPAHGHAAAAVSLLALLDADCTLWLSPTLAGSSTAAWLRFHTGCTLVTEPAQAQFAWVAQGDEVPDLAAFMPGTDTDPETSTTLVIDVAGFNHGNGNGDAFTLSGPGIATTQPLQVQGLPNTFAEQWAHNHDAFPRGVDVLLASPATLAGLPRSTRIAASAELEN</sequence>
<proteinExistence type="predicted"/>